<sequence length="363" mass="38900">MPLSPTERQRYQRHLQLPEVGEAGQEKLQAARVLVVGAGGLGCPILQYLAAAGVGTLGIVDADTVAESNLQRQILYGPADVGQPKATTAAQKLAQLNPLANYEIHPVRADYGNVRELVSRYDVVVDGSDNFPTRYLLNDACVSLGKPLVSGAIYRFEGQVSVFNYQGGPTYRCLFPTPPGAAEVPDCNTTGVLGVLPGLIGCVQATETLKVLLGLGEVLSGRLWVLDTLTMHTRTLRFRRHEAQAAINLNTANRADYAELCQAATPLLSPAELRQLLAETTAPPLLLDVREPHEYAAGHLPGALLVPLGELAARYQELPANQPLIVYCQRGGRSAQAAALLRGPLGRAEVQELAGGYEAWQNS</sequence>
<evidence type="ECO:0000259" key="1">
    <source>
        <dbReference type="PROSITE" id="PS50206"/>
    </source>
</evidence>
<dbReference type="SUPFAM" id="SSF69572">
    <property type="entry name" value="Activating enzymes of the ubiquitin-like proteins"/>
    <property type="match status" value="1"/>
</dbReference>
<dbReference type="Proteomes" id="UP001176429">
    <property type="component" value="Unassembled WGS sequence"/>
</dbReference>
<dbReference type="PROSITE" id="PS50206">
    <property type="entry name" value="RHODANESE_3"/>
    <property type="match status" value="1"/>
</dbReference>
<gene>
    <name evidence="2" type="primary">moeB</name>
    <name evidence="2" type="ORF">Q5H93_08835</name>
</gene>
<evidence type="ECO:0000313" key="2">
    <source>
        <dbReference type="EMBL" id="MDO7874833.1"/>
    </source>
</evidence>
<proteinExistence type="predicted"/>
<dbReference type="Gene3D" id="3.40.50.720">
    <property type="entry name" value="NAD(P)-binding Rossmann-like Domain"/>
    <property type="match status" value="1"/>
</dbReference>
<comment type="caution">
    <text evidence="2">The sequence shown here is derived from an EMBL/GenBank/DDBJ whole genome shotgun (WGS) entry which is preliminary data.</text>
</comment>
<dbReference type="InterPro" id="IPR001307">
    <property type="entry name" value="Thiosulphate_STrfase_CS"/>
</dbReference>
<dbReference type="Pfam" id="PF00899">
    <property type="entry name" value="ThiF"/>
    <property type="match status" value="1"/>
</dbReference>
<name>A0ABT9B9F9_9BACT</name>
<dbReference type="Gene3D" id="3.40.250.10">
    <property type="entry name" value="Rhodanese-like domain"/>
    <property type="match status" value="1"/>
</dbReference>
<dbReference type="PROSITE" id="PS00380">
    <property type="entry name" value="RHODANESE_1"/>
    <property type="match status" value="1"/>
</dbReference>
<feature type="domain" description="Rhodanese" evidence="1">
    <location>
        <begin position="280"/>
        <end position="362"/>
    </location>
</feature>
<dbReference type="PANTHER" id="PTHR10953:SF102">
    <property type="entry name" value="ADENYLYLTRANSFERASE AND SULFURTRANSFERASE MOCS3"/>
    <property type="match status" value="1"/>
</dbReference>
<keyword evidence="2" id="KW-0808">Transferase</keyword>
<dbReference type="Pfam" id="PF00581">
    <property type="entry name" value="Rhodanese"/>
    <property type="match status" value="1"/>
</dbReference>
<evidence type="ECO:0000313" key="3">
    <source>
        <dbReference type="Proteomes" id="UP001176429"/>
    </source>
</evidence>
<dbReference type="EMBL" id="JAUQSY010000005">
    <property type="protein sequence ID" value="MDO7874833.1"/>
    <property type="molecule type" value="Genomic_DNA"/>
</dbReference>
<dbReference type="NCBIfam" id="NF004281">
    <property type="entry name" value="PRK05690.1"/>
    <property type="match status" value="1"/>
</dbReference>
<dbReference type="InterPro" id="IPR001763">
    <property type="entry name" value="Rhodanese-like_dom"/>
</dbReference>
<dbReference type="InterPro" id="IPR036873">
    <property type="entry name" value="Rhodanese-like_dom_sf"/>
</dbReference>
<organism evidence="2 3">
    <name type="scientific">Hymenobacter aranciens</name>
    <dbReference type="NCBI Taxonomy" id="3063996"/>
    <lineage>
        <taxon>Bacteria</taxon>
        <taxon>Pseudomonadati</taxon>
        <taxon>Bacteroidota</taxon>
        <taxon>Cytophagia</taxon>
        <taxon>Cytophagales</taxon>
        <taxon>Hymenobacteraceae</taxon>
        <taxon>Hymenobacter</taxon>
    </lineage>
</organism>
<dbReference type="InterPro" id="IPR045886">
    <property type="entry name" value="ThiF/MoeB/HesA"/>
</dbReference>
<dbReference type="SMART" id="SM00450">
    <property type="entry name" value="RHOD"/>
    <property type="match status" value="1"/>
</dbReference>
<dbReference type="PANTHER" id="PTHR10953">
    <property type="entry name" value="UBIQUITIN-ACTIVATING ENZYME E1"/>
    <property type="match status" value="1"/>
</dbReference>
<keyword evidence="3" id="KW-1185">Reference proteome</keyword>
<dbReference type="InterPro" id="IPR000594">
    <property type="entry name" value="ThiF_NAD_FAD-bd"/>
</dbReference>
<reference evidence="2" key="1">
    <citation type="submission" date="2023-07" db="EMBL/GenBank/DDBJ databases">
        <authorList>
            <person name="Kim M.K."/>
        </authorList>
    </citation>
    <scope>NUCLEOTIDE SEQUENCE</scope>
    <source>
        <strain evidence="2">ASUV-10-1</strain>
    </source>
</reference>
<accession>A0ABT9B9F9</accession>
<dbReference type="CDD" id="cd00158">
    <property type="entry name" value="RHOD"/>
    <property type="match status" value="1"/>
</dbReference>
<dbReference type="RefSeq" id="WP_305006149.1">
    <property type="nucleotide sequence ID" value="NZ_JAUQSY010000005.1"/>
</dbReference>
<dbReference type="GO" id="GO:0016779">
    <property type="term" value="F:nucleotidyltransferase activity"/>
    <property type="evidence" value="ECO:0007669"/>
    <property type="project" value="UniProtKB-KW"/>
</dbReference>
<dbReference type="InterPro" id="IPR035985">
    <property type="entry name" value="Ubiquitin-activating_enz"/>
</dbReference>
<dbReference type="CDD" id="cd00757">
    <property type="entry name" value="ThiF_MoeB_HesA_family"/>
    <property type="match status" value="1"/>
</dbReference>
<keyword evidence="2" id="KW-0548">Nucleotidyltransferase</keyword>
<protein>
    <submittedName>
        <fullName evidence="2">Molybdopterin-synthase adenylyltransferase MoeB</fullName>
    </submittedName>
</protein>